<proteinExistence type="predicted"/>
<evidence type="ECO:0000313" key="2">
    <source>
        <dbReference type="Proteomes" id="UP000029712"/>
    </source>
</evidence>
<reference evidence="1 2" key="2">
    <citation type="submission" date="2018-10" db="EMBL/GenBank/DDBJ databases">
        <title>Detection and isolation of Mycoplasma hominis as a predominant microorganism from pelvic cavity of patient with salpingitis and tubo-ovarian abscess.</title>
        <authorList>
            <person name="Guschin A.E."/>
            <person name="Khayrullina G.A."/>
            <person name="Rakovskaya I.V."/>
            <person name="Shelenkov A.A."/>
            <person name="Shagin D.A."/>
        </authorList>
    </citation>
    <scope>NUCLEOTIDE SEQUENCE [LARGE SCALE GENOMIC DNA]</scope>
    <source>
        <strain evidence="2">TOA</strain>
    </source>
</reference>
<accession>A0A454C918</accession>
<evidence type="ECO:0000313" key="1">
    <source>
        <dbReference type="EMBL" id="AYN65146.1"/>
    </source>
</evidence>
<sequence>MGLIPNKEKKQDHKGLAFFSIIHKKISLKKRRANSELFQQLHKLYHVLFVFFKKLKNFWKEFYGCL</sequence>
<name>A0A454C918_METHO</name>
<dbReference type="EMBL" id="CP033021">
    <property type="protein sequence ID" value="AYN65146.1"/>
    <property type="molecule type" value="Genomic_DNA"/>
</dbReference>
<dbReference type="AlphaFoldDB" id="A0A454C918"/>
<organism evidence="1 2">
    <name type="scientific">Metamycoplasma hominis</name>
    <name type="common">Mycoplasma hominis</name>
    <dbReference type="NCBI Taxonomy" id="2098"/>
    <lineage>
        <taxon>Bacteria</taxon>
        <taxon>Bacillati</taxon>
        <taxon>Mycoplasmatota</taxon>
        <taxon>Mycoplasmoidales</taxon>
        <taxon>Metamycoplasmataceae</taxon>
        <taxon>Metamycoplasma</taxon>
    </lineage>
</organism>
<protein>
    <submittedName>
        <fullName evidence="1">Uncharacterized protein</fullName>
    </submittedName>
</protein>
<gene>
    <name evidence="1" type="ORF">KN71_000215</name>
</gene>
<dbReference type="Proteomes" id="UP000029712">
    <property type="component" value="Chromosome"/>
</dbReference>
<reference evidence="1 2" key="1">
    <citation type="submission" date="2014-08" db="EMBL/GenBank/DDBJ databases">
        <authorList>
            <person name="Kuleshov K."/>
            <person name="Dedkov V."/>
            <person name="Markelov M."/>
            <person name="Pimkina E."/>
        </authorList>
    </citation>
    <scope>NUCLEOTIDE SEQUENCE [LARGE SCALE GENOMIC DNA]</scope>
    <source>
        <strain evidence="2">TOA</strain>
    </source>
</reference>